<evidence type="ECO:0000256" key="4">
    <source>
        <dbReference type="ARBA" id="ARBA00023002"/>
    </source>
</evidence>
<feature type="transmembrane region" description="Helical" evidence="8">
    <location>
        <begin position="81"/>
        <end position="98"/>
    </location>
</feature>
<dbReference type="Proteomes" id="UP000239898">
    <property type="component" value="Unassembled WGS sequence"/>
</dbReference>
<dbReference type="PANTHER" id="PTHR21624:SF1">
    <property type="entry name" value="ALKYLGLYCEROL MONOOXYGENASE"/>
    <property type="match status" value="1"/>
</dbReference>
<dbReference type="Pfam" id="PF04116">
    <property type="entry name" value="FA_hydroxylase"/>
    <property type="match status" value="1"/>
</dbReference>
<evidence type="ECO:0000256" key="7">
    <source>
        <dbReference type="SAM" id="MobiDB-lite"/>
    </source>
</evidence>
<evidence type="ECO:0000256" key="1">
    <source>
        <dbReference type="ARBA" id="ARBA00004127"/>
    </source>
</evidence>
<gene>
    <name evidence="10" type="ORF">XthCFBP4691_12665</name>
</gene>
<evidence type="ECO:0000313" key="11">
    <source>
        <dbReference type="Proteomes" id="UP000239898"/>
    </source>
</evidence>
<feature type="compositionally biased region" description="Low complexity" evidence="7">
    <location>
        <begin position="352"/>
        <end position="362"/>
    </location>
</feature>
<dbReference type="GO" id="GO:0006643">
    <property type="term" value="P:membrane lipid metabolic process"/>
    <property type="evidence" value="ECO:0007669"/>
    <property type="project" value="TreeGrafter"/>
</dbReference>
<dbReference type="GO" id="GO:0008610">
    <property type="term" value="P:lipid biosynthetic process"/>
    <property type="evidence" value="ECO:0007669"/>
    <property type="project" value="InterPro"/>
</dbReference>
<proteinExistence type="predicted"/>
<sequence length="376" mass="41803">MLSIPHAWSVVVAAMADHAVAPLLAALHLTGLSDDPREIAAALLIAALQLCIIGVLFRPLESLWPAERWEHQRLARIDFHYTWLMLVGVFPLFSFLILTPVANALGGADASAAAAPAFGLRHAWPWLDRHPLALFVLYYLAYDFTYYWMHRVQHWLPWWWAMHSMHHSQRQLSCWANDRSNYLDGALQSFVLAAAGVAFGIAADEFAWLMLLGELVQNLSHANVRFGFGPVLEKILVDPRFHRLHHMRVDPQRPSLHNCNFGQVFACWDVLFGTALYGEPLRPTGVGDPMVDRDNELGLVALQLEGLKRFWGAVRRRAGWTPGEVAFSEDYVPIPVEHVPVEHAVAASEHAVPADAAAEAPAPGSPRVPSGLLGSR</sequence>
<evidence type="ECO:0000259" key="9">
    <source>
        <dbReference type="Pfam" id="PF04116"/>
    </source>
</evidence>
<protein>
    <submittedName>
        <fullName evidence="10">Fatty acid hydroxylase</fullName>
    </submittedName>
</protein>
<evidence type="ECO:0000313" key="10">
    <source>
        <dbReference type="EMBL" id="PPT90378.1"/>
    </source>
</evidence>
<keyword evidence="11" id="KW-1185">Reference proteome</keyword>
<feature type="region of interest" description="Disordered" evidence="7">
    <location>
        <begin position="352"/>
        <end position="376"/>
    </location>
</feature>
<reference evidence="10 11" key="1">
    <citation type="submission" date="2016-08" db="EMBL/GenBank/DDBJ databases">
        <title>Evolution of the type three secretion system and type three effector repertoires in Xanthomonas.</title>
        <authorList>
            <person name="Merda D."/>
            <person name="Briand M."/>
            <person name="Bosis E."/>
            <person name="Rousseau C."/>
            <person name="Portier P."/>
            <person name="Jacques M.-A."/>
            <person name="Fischer-Le Saux M."/>
        </authorList>
    </citation>
    <scope>NUCLEOTIDE SEQUENCE [LARGE SCALE GENOMIC DNA]</scope>
    <source>
        <strain evidence="10 11">CFBP 4691</strain>
    </source>
</reference>
<comment type="subcellular location">
    <subcellularLocation>
        <location evidence="1">Endomembrane system</location>
        <topology evidence="1">Multi-pass membrane protein</topology>
    </subcellularLocation>
</comment>
<dbReference type="OrthoDB" id="9770329at2"/>
<dbReference type="RefSeq" id="WP_128420755.1">
    <property type="nucleotide sequence ID" value="NZ_CP049017.1"/>
</dbReference>
<dbReference type="GO" id="GO:0012505">
    <property type="term" value="C:endomembrane system"/>
    <property type="evidence" value="ECO:0007669"/>
    <property type="project" value="UniProtKB-SubCell"/>
</dbReference>
<dbReference type="EMBL" id="MIGX01000060">
    <property type="protein sequence ID" value="PPT90378.1"/>
    <property type="molecule type" value="Genomic_DNA"/>
</dbReference>
<feature type="transmembrane region" description="Helical" evidence="8">
    <location>
        <begin position="190"/>
        <end position="211"/>
    </location>
</feature>
<keyword evidence="6 8" id="KW-0472">Membrane</keyword>
<organism evidence="10 11">
    <name type="scientific">Xanthomonas theicola</name>
    <dbReference type="NCBI Taxonomy" id="56464"/>
    <lineage>
        <taxon>Bacteria</taxon>
        <taxon>Pseudomonadati</taxon>
        <taxon>Pseudomonadota</taxon>
        <taxon>Gammaproteobacteria</taxon>
        <taxon>Lysobacterales</taxon>
        <taxon>Lysobacteraceae</taxon>
        <taxon>Xanthomonas</taxon>
    </lineage>
</organism>
<evidence type="ECO:0000256" key="2">
    <source>
        <dbReference type="ARBA" id="ARBA00022692"/>
    </source>
</evidence>
<name>A0A2S6ZDN5_9XANT</name>
<dbReference type="GO" id="GO:0016020">
    <property type="term" value="C:membrane"/>
    <property type="evidence" value="ECO:0007669"/>
    <property type="project" value="GOC"/>
</dbReference>
<evidence type="ECO:0000256" key="6">
    <source>
        <dbReference type="ARBA" id="ARBA00023136"/>
    </source>
</evidence>
<dbReference type="GO" id="GO:0005506">
    <property type="term" value="F:iron ion binding"/>
    <property type="evidence" value="ECO:0007669"/>
    <property type="project" value="InterPro"/>
</dbReference>
<keyword evidence="3 8" id="KW-1133">Transmembrane helix</keyword>
<keyword evidence="5" id="KW-0443">Lipid metabolism</keyword>
<evidence type="ECO:0000256" key="8">
    <source>
        <dbReference type="SAM" id="Phobius"/>
    </source>
</evidence>
<keyword evidence="4" id="KW-0560">Oxidoreductase</keyword>
<dbReference type="PANTHER" id="PTHR21624">
    <property type="entry name" value="STEROL DESATURASE-RELATED PROTEIN"/>
    <property type="match status" value="1"/>
</dbReference>
<dbReference type="GO" id="GO:0050479">
    <property type="term" value="F:glyceryl-ether monooxygenase activity"/>
    <property type="evidence" value="ECO:0007669"/>
    <property type="project" value="TreeGrafter"/>
</dbReference>
<feature type="domain" description="Fatty acid hydroxylase" evidence="9">
    <location>
        <begin position="135"/>
        <end position="274"/>
    </location>
</feature>
<comment type="caution">
    <text evidence="10">The sequence shown here is derived from an EMBL/GenBank/DDBJ whole genome shotgun (WGS) entry which is preliminary data.</text>
</comment>
<dbReference type="InterPro" id="IPR006694">
    <property type="entry name" value="Fatty_acid_hydroxylase"/>
</dbReference>
<evidence type="ECO:0000256" key="5">
    <source>
        <dbReference type="ARBA" id="ARBA00023098"/>
    </source>
</evidence>
<feature type="transmembrane region" description="Helical" evidence="8">
    <location>
        <begin position="132"/>
        <end position="149"/>
    </location>
</feature>
<feature type="transmembrane region" description="Helical" evidence="8">
    <location>
        <begin position="7"/>
        <end position="27"/>
    </location>
</feature>
<accession>A0A2S6ZDN5</accession>
<dbReference type="AlphaFoldDB" id="A0A2S6ZDN5"/>
<keyword evidence="2 8" id="KW-0812">Transmembrane</keyword>
<dbReference type="InterPro" id="IPR051689">
    <property type="entry name" value="Sterol_desaturase/TMEM195"/>
</dbReference>
<evidence type="ECO:0000256" key="3">
    <source>
        <dbReference type="ARBA" id="ARBA00022989"/>
    </source>
</evidence>
<feature type="transmembrane region" description="Helical" evidence="8">
    <location>
        <begin position="39"/>
        <end position="60"/>
    </location>
</feature>